<proteinExistence type="predicted"/>
<evidence type="ECO:0000313" key="2">
    <source>
        <dbReference type="EMBL" id="GAA0933947.1"/>
    </source>
</evidence>
<sequence length="349" mass="37538">MLGYAGLVLLGLVLLNLLVRRLGGWKRLFRWIKREFSRTVHAFYDPIAARIRYRLRVRFLSRILRNRAGWAQAEQAMGFAAAIDPAMTPYALALAKQRIGVLVAGIAAERPLPAPWEKDELDPRLWWIERRDLAGYSAPGGYVPPQTPLLACLGTDSSGKNAIMIDLLAGPPSLSVYGVPRTARAVVQALAAQLDVRLPAGAVEVADGIHGKHDGMPLADAIQRRGAWFVIGAEQLDRPVPPGVRLVSLGVGRGSSRLMETTPDRGLRLHGAASWLEIDPLPLSRAVAKSVLRMPPHDFETRGPRGPAVGADDLGDLDLPVGVAGVSVLAGDAGRPSDQASDGKAPSWN</sequence>
<evidence type="ECO:0000256" key="1">
    <source>
        <dbReference type="SAM" id="MobiDB-lite"/>
    </source>
</evidence>
<organism evidence="2 3">
    <name type="scientific">Kribbella koreensis</name>
    <dbReference type="NCBI Taxonomy" id="57909"/>
    <lineage>
        <taxon>Bacteria</taxon>
        <taxon>Bacillati</taxon>
        <taxon>Actinomycetota</taxon>
        <taxon>Actinomycetes</taxon>
        <taxon>Propionibacteriales</taxon>
        <taxon>Kribbellaceae</taxon>
        <taxon>Kribbella</taxon>
    </lineage>
</organism>
<dbReference type="EMBL" id="BAAAHK010000004">
    <property type="protein sequence ID" value="GAA0933947.1"/>
    <property type="molecule type" value="Genomic_DNA"/>
</dbReference>
<feature type="region of interest" description="Disordered" evidence="1">
    <location>
        <begin position="330"/>
        <end position="349"/>
    </location>
</feature>
<comment type="caution">
    <text evidence="2">The sequence shown here is derived from an EMBL/GenBank/DDBJ whole genome shotgun (WGS) entry which is preliminary data.</text>
</comment>
<keyword evidence="3" id="KW-1185">Reference proteome</keyword>
<name>A0ABN1PVK9_9ACTN</name>
<reference evidence="2 3" key="1">
    <citation type="journal article" date="2019" name="Int. J. Syst. Evol. Microbiol.">
        <title>The Global Catalogue of Microorganisms (GCM) 10K type strain sequencing project: providing services to taxonomists for standard genome sequencing and annotation.</title>
        <authorList>
            <consortium name="The Broad Institute Genomics Platform"/>
            <consortium name="The Broad Institute Genome Sequencing Center for Infectious Disease"/>
            <person name="Wu L."/>
            <person name="Ma J."/>
        </authorList>
    </citation>
    <scope>NUCLEOTIDE SEQUENCE [LARGE SCALE GENOMIC DNA]</scope>
    <source>
        <strain evidence="2 3">JCM 10977</strain>
    </source>
</reference>
<evidence type="ECO:0000313" key="3">
    <source>
        <dbReference type="Proteomes" id="UP001500542"/>
    </source>
</evidence>
<accession>A0ABN1PVK9</accession>
<dbReference type="Proteomes" id="UP001500542">
    <property type="component" value="Unassembled WGS sequence"/>
</dbReference>
<protein>
    <recommendedName>
        <fullName evidence="4">S-DNA-T family DNA segregation ATPase FtsK/SpoIIIE</fullName>
    </recommendedName>
</protein>
<gene>
    <name evidence="2" type="ORF">GCM10009554_19590</name>
</gene>
<evidence type="ECO:0008006" key="4">
    <source>
        <dbReference type="Google" id="ProtNLM"/>
    </source>
</evidence>